<feature type="domain" description="Endoribonuclease YicC-like N-terminal" evidence="6">
    <location>
        <begin position="2"/>
        <end position="156"/>
    </location>
</feature>
<comment type="caution">
    <text evidence="8">The sequence shown here is derived from an EMBL/GenBank/DDBJ whole genome shotgun (WGS) entry which is preliminary data.</text>
</comment>
<dbReference type="InterPro" id="IPR005229">
    <property type="entry name" value="YicC/YloC-like"/>
</dbReference>
<dbReference type="NCBIfam" id="TIGR00255">
    <property type="entry name" value="YicC/YloC family endoribonuclease"/>
    <property type="match status" value="1"/>
</dbReference>
<sequence length="291" mass="33304">MVRSMTGFGRGVTQTEHFQLTVEVRSVNHRFLEISSRFPKEWMEAELAAKKLIQSKVSRGKLDVSVFVNENHQHEQTMVINWPLVNAYKAARKELAAEVPLKEEWDMTELLKLEGALTVETAQLPHEEVIEAVRDALTEALNNLIAMREREGAVLYEVMCGFKQELVEQIDCIRAVSDDAVVKYREKLLLRIKEVTESTSVDERVLTEVAVFAEKIDIAEELDRLNSHLKQLDETLAEDISIGRKLDFLLQEIHRETNTIGSKNQSSEAFVAVVQMKSVLEKMREQVQNIE</sequence>
<keyword evidence="2" id="KW-0540">Nuclease</keyword>
<dbReference type="InterPro" id="IPR013551">
    <property type="entry name" value="YicC-like_C"/>
</dbReference>
<evidence type="ECO:0000313" key="9">
    <source>
        <dbReference type="Proteomes" id="UP000288623"/>
    </source>
</evidence>
<evidence type="ECO:0000313" key="8">
    <source>
        <dbReference type="EMBL" id="RUS55400.1"/>
    </source>
</evidence>
<gene>
    <name evidence="8" type="ORF">QI30_10705</name>
</gene>
<comment type="cofactor">
    <cofactor evidence="1">
        <name>a divalent metal cation</name>
        <dbReference type="ChEBI" id="CHEBI:60240"/>
    </cofactor>
</comment>
<evidence type="ECO:0000256" key="4">
    <source>
        <dbReference type="ARBA" id="ARBA00022801"/>
    </source>
</evidence>
<dbReference type="EMBL" id="JTFC01000031">
    <property type="protein sequence ID" value="RUS55400.1"/>
    <property type="molecule type" value="Genomic_DNA"/>
</dbReference>
<evidence type="ECO:0000259" key="7">
    <source>
        <dbReference type="Pfam" id="PF08340"/>
    </source>
</evidence>
<keyword evidence="4" id="KW-0378">Hydrolase</keyword>
<dbReference type="PANTHER" id="PTHR30636:SF3">
    <property type="entry name" value="UPF0701 PROTEIN YICC"/>
    <property type="match status" value="1"/>
</dbReference>
<evidence type="ECO:0000259" key="6">
    <source>
        <dbReference type="Pfam" id="PF03755"/>
    </source>
</evidence>
<evidence type="ECO:0000256" key="2">
    <source>
        <dbReference type="ARBA" id="ARBA00022722"/>
    </source>
</evidence>
<protein>
    <recommendedName>
        <fullName evidence="10">Stress-induced protein</fullName>
    </recommendedName>
</protein>
<evidence type="ECO:0000256" key="5">
    <source>
        <dbReference type="ARBA" id="ARBA00035648"/>
    </source>
</evidence>
<name>A0A433RTB8_9BACL</name>
<dbReference type="Proteomes" id="UP000288623">
    <property type="component" value="Unassembled WGS sequence"/>
</dbReference>
<proteinExistence type="inferred from homology"/>
<evidence type="ECO:0008006" key="10">
    <source>
        <dbReference type="Google" id="ProtNLM"/>
    </source>
</evidence>
<keyword evidence="9" id="KW-1185">Reference proteome</keyword>
<dbReference type="InterPro" id="IPR013527">
    <property type="entry name" value="YicC-like_N"/>
</dbReference>
<dbReference type="Pfam" id="PF08340">
    <property type="entry name" value="YicC-like_C"/>
    <property type="match status" value="1"/>
</dbReference>
<accession>A0A433RTB8</accession>
<feature type="domain" description="Endoribonuclease YicC-like C-terminal" evidence="7">
    <location>
        <begin position="174"/>
        <end position="291"/>
    </location>
</feature>
<keyword evidence="3" id="KW-0255">Endonuclease</keyword>
<organism evidence="8 9">
    <name type="scientific">Candidatus Kurthia intestinigallinarum</name>
    <dbReference type="NCBI Taxonomy" id="1562256"/>
    <lineage>
        <taxon>Bacteria</taxon>
        <taxon>Bacillati</taxon>
        <taxon>Bacillota</taxon>
        <taxon>Bacilli</taxon>
        <taxon>Bacillales</taxon>
        <taxon>Caryophanaceae</taxon>
        <taxon>Kurthia</taxon>
    </lineage>
</organism>
<evidence type="ECO:0000256" key="3">
    <source>
        <dbReference type="ARBA" id="ARBA00022759"/>
    </source>
</evidence>
<dbReference type="GO" id="GO:0016787">
    <property type="term" value="F:hydrolase activity"/>
    <property type="evidence" value="ECO:0007669"/>
    <property type="project" value="UniProtKB-KW"/>
</dbReference>
<dbReference type="AlphaFoldDB" id="A0A433RTB8"/>
<dbReference type="GO" id="GO:0004521">
    <property type="term" value="F:RNA endonuclease activity"/>
    <property type="evidence" value="ECO:0007669"/>
    <property type="project" value="InterPro"/>
</dbReference>
<dbReference type="Pfam" id="PF03755">
    <property type="entry name" value="YicC-like_N"/>
    <property type="match status" value="1"/>
</dbReference>
<reference evidence="8 9" key="1">
    <citation type="submission" date="2014-11" db="EMBL/GenBank/DDBJ databases">
        <title>Genome sequence and analysis of novel Kurthia sp.</title>
        <authorList>
            <person name="Lawson J.N."/>
            <person name="Gonzalez J.E."/>
            <person name="Rinauldi L."/>
            <person name="Xuan Z."/>
            <person name="Firman A."/>
            <person name="Shaddox L."/>
            <person name="Trudeau A."/>
            <person name="Shah S."/>
            <person name="Reiman D."/>
        </authorList>
    </citation>
    <scope>NUCLEOTIDE SEQUENCE [LARGE SCALE GENOMIC DNA]</scope>
    <source>
        <strain evidence="8 9">3B1D</strain>
    </source>
</reference>
<dbReference type="RefSeq" id="WP_126990789.1">
    <property type="nucleotide sequence ID" value="NZ_JTFC01000031.1"/>
</dbReference>
<dbReference type="PANTHER" id="PTHR30636">
    <property type="entry name" value="UPF0701 PROTEIN YICC"/>
    <property type="match status" value="1"/>
</dbReference>
<comment type="similarity">
    <text evidence="5">Belongs to the YicC/YloC family.</text>
</comment>
<evidence type="ECO:0000256" key="1">
    <source>
        <dbReference type="ARBA" id="ARBA00001968"/>
    </source>
</evidence>
<dbReference type="OrthoDB" id="9771229at2"/>